<dbReference type="PROSITE" id="PS51186">
    <property type="entry name" value="GNAT"/>
    <property type="match status" value="1"/>
</dbReference>
<dbReference type="Gene3D" id="3.40.630.30">
    <property type="match status" value="1"/>
</dbReference>
<keyword evidence="2" id="KW-0808">Transferase</keyword>
<dbReference type="InterPro" id="IPR000182">
    <property type="entry name" value="GNAT_dom"/>
</dbReference>
<protein>
    <submittedName>
        <fullName evidence="2">GNAT family acetyltransferase</fullName>
    </submittedName>
</protein>
<gene>
    <name evidence="2" type="ORF">ATO11_01125</name>
</gene>
<dbReference type="RefSeq" id="WP_050528988.1">
    <property type="nucleotide sequence ID" value="NZ_AQQZ01000001.1"/>
</dbReference>
<organism evidence="2 3">
    <name type="scientific">Pseudaestuariivita atlantica</name>
    <dbReference type="NCBI Taxonomy" id="1317121"/>
    <lineage>
        <taxon>Bacteria</taxon>
        <taxon>Pseudomonadati</taxon>
        <taxon>Pseudomonadota</taxon>
        <taxon>Alphaproteobacteria</taxon>
        <taxon>Rhodobacterales</taxon>
        <taxon>Paracoccaceae</taxon>
        <taxon>Pseudaestuariivita</taxon>
    </lineage>
</organism>
<dbReference type="CDD" id="cd04301">
    <property type="entry name" value="NAT_SF"/>
    <property type="match status" value="1"/>
</dbReference>
<proteinExistence type="predicted"/>
<sequence length="194" mass="21526">MIRVEVLTGAALQDALPDVARLRIGVFREWPYLYDGDTAYEERYLQSYATSEGAIVVAAMDEDEIVGAATGMPLRHHAEEFAGALDGSGLPLDNVFYCAESVLLPEYRGKGLGHSFFDMRENHARALGLGHSAFCAVIRDPDHPGRPEAYRPLDGFWRKRGYAPIPGAVARFDWKEVGLARPTTQSLQFWARAL</sequence>
<dbReference type="AlphaFoldDB" id="A0A0L1JV41"/>
<dbReference type="SUPFAM" id="SSF55729">
    <property type="entry name" value="Acyl-CoA N-acyltransferases (Nat)"/>
    <property type="match status" value="1"/>
</dbReference>
<evidence type="ECO:0000313" key="2">
    <source>
        <dbReference type="EMBL" id="KNG95268.1"/>
    </source>
</evidence>
<comment type="caution">
    <text evidence="2">The sequence shown here is derived from an EMBL/GenBank/DDBJ whole genome shotgun (WGS) entry which is preliminary data.</text>
</comment>
<name>A0A0L1JV41_9RHOB</name>
<evidence type="ECO:0000313" key="3">
    <source>
        <dbReference type="Proteomes" id="UP000036938"/>
    </source>
</evidence>
<dbReference type="Proteomes" id="UP000036938">
    <property type="component" value="Unassembled WGS sequence"/>
</dbReference>
<dbReference type="PATRIC" id="fig|1317121.7.peg.224"/>
<dbReference type="STRING" id="1317121.ATO11_01125"/>
<accession>A0A0L1JV41</accession>
<dbReference type="InterPro" id="IPR016181">
    <property type="entry name" value="Acyl_CoA_acyltransferase"/>
</dbReference>
<evidence type="ECO:0000259" key="1">
    <source>
        <dbReference type="PROSITE" id="PS51186"/>
    </source>
</evidence>
<dbReference type="OrthoDB" id="187903at2"/>
<dbReference type="Pfam" id="PF00583">
    <property type="entry name" value="Acetyltransf_1"/>
    <property type="match status" value="1"/>
</dbReference>
<dbReference type="EMBL" id="AQQZ01000001">
    <property type="protein sequence ID" value="KNG95268.1"/>
    <property type="molecule type" value="Genomic_DNA"/>
</dbReference>
<reference evidence="2 3" key="1">
    <citation type="journal article" date="2015" name="Int. J. Syst. Evol. Microbiol.">
        <title>Aestuariivita atlantica sp. nov., isolated from deep sea sediment of the Atlantic Ocean.</title>
        <authorList>
            <person name="Li G."/>
            <person name="Lai Q."/>
            <person name="Du Y."/>
            <person name="Liu X."/>
            <person name="Sun F."/>
            <person name="Shao Z."/>
        </authorList>
    </citation>
    <scope>NUCLEOTIDE SEQUENCE [LARGE SCALE GENOMIC DNA]</scope>
    <source>
        <strain evidence="2 3">22II-S11-z3</strain>
    </source>
</reference>
<dbReference type="GO" id="GO:0016747">
    <property type="term" value="F:acyltransferase activity, transferring groups other than amino-acyl groups"/>
    <property type="evidence" value="ECO:0007669"/>
    <property type="project" value="InterPro"/>
</dbReference>
<feature type="domain" description="N-acetyltransferase" evidence="1">
    <location>
        <begin position="2"/>
        <end position="184"/>
    </location>
</feature>
<keyword evidence="3" id="KW-1185">Reference proteome</keyword>